<comment type="caution">
    <text evidence="1">The sequence shown here is derived from an EMBL/GenBank/DDBJ whole genome shotgun (WGS) entry which is preliminary data.</text>
</comment>
<dbReference type="RefSeq" id="WP_312892676.1">
    <property type="nucleotide sequence ID" value="NZ_JACBZD010000001.1"/>
</dbReference>
<proteinExistence type="predicted"/>
<keyword evidence="2" id="KW-1185">Reference proteome</keyword>
<organism evidence="1 2">
    <name type="scientific">Allostreptomyces psammosilenae</name>
    <dbReference type="NCBI Taxonomy" id="1892865"/>
    <lineage>
        <taxon>Bacteria</taxon>
        <taxon>Bacillati</taxon>
        <taxon>Actinomycetota</taxon>
        <taxon>Actinomycetes</taxon>
        <taxon>Kitasatosporales</taxon>
        <taxon>Streptomycetaceae</taxon>
        <taxon>Allostreptomyces</taxon>
    </lineage>
</organism>
<reference evidence="1 2" key="1">
    <citation type="submission" date="2020-07" db="EMBL/GenBank/DDBJ databases">
        <title>Sequencing the genomes of 1000 actinobacteria strains.</title>
        <authorList>
            <person name="Klenk H.-P."/>
        </authorList>
    </citation>
    <scope>NUCLEOTIDE SEQUENCE [LARGE SCALE GENOMIC DNA]</scope>
    <source>
        <strain evidence="1 2">DSM 42178</strain>
    </source>
</reference>
<evidence type="ECO:0000313" key="2">
    <source>
        <dbReference type="Proteomes" id="UP000567795"/>
    </source>
</evidence>
<sequence>MDEVPRHEVLLIAGRSGVGKSTVGWEVSALLRAASVAHCLLEGDLLDQIHPAPADDPHRSKITEDNLTAVWRNFAARGHHRLVYTNTVSVLEPDMFVRALGGAPRIVGVLLTAGDDTARRRLEAREIGSQLDAHLVRSARMARHLDAVAPPWVARIATDGRSVPEIARDVVAATGWCPGPE</sequence>
<keyword evidence="1" id="KW-0067">ATP-binding</keyword>
<accession>A0A852ZWZ9</accession>
<dbReference type="AlphaFoldDB" id="A0A852ZWZ9"/>
<evidence type="ECO:0000313" key="1">
    <source>
        <dbReference type="EMBL" id="NYI06923.1"/>
    </source>
</evidence>
<dbReference type="EMBL" id="JACBZD010000001">
    <property type="protein sequence ID" value="NYI06923.1"/>
    <property type="molecule type" value="Genomic_DNA"/>
</dbReference>
<dbReference type="Gene3D" id="3.40.50.300">
    <property type="entry name" value="P-loop containing nucleotide triphosphate hydrolases"/>
    <property type="match status" value="1"/>
</dbReference>
<dbReference type="InterPro" id="IPR027417">
    <property type="entry name" value="P-loop_NTPase"/>
</dbReference>
<dbReference type="SUPFAM" id="SSF52540">
    <property type="entry name" value="P-loop containing nucleoside triphosphate hydrolases"/>
    <property type="match status" value="1"/>
</dbReference>
<protein>
    <submittedName>
        <fullName evidence="1">Energy-coupling factor transporter ATP-binding protein EcfA2</fullName>
    </submittedName>
</protein>
<gene>
    <name evidence="1" type="ORF">FHU37_003866</name>
</gene>
<name>A0A852ZWZ9_9ACTN</name>
<keyword evidence="1" id="KW-0547">Nucleotide-binding</keyword>
<dbReference type="GO" id="GO:0005524">
    <property type="term" value="F:ATP binding"/>
    <property type="evidence" value="ECO:0007669"/>
    <property type="project" value="UniProtKB-KW"/>
</dbReference>
<dbReference type="Proteomes" id="UP000567795">
    <property type="component" value="Unassembled WGS sequence"/>
</dbReference>
<dbReference type="Pfam" id="PF13238">
    <property type="entry name" value="AAA_18"/>
    <property type="match status" value="1"/>
</dbReference>